<dbReference type="AlphaFoldDB" id="A0A9P4M9J3"/>
<evidence type="ECO:0000256" key="1">
    <source>
        <dbReference type="ARBA" id="ARBA00004123"/>
    </source>
</evidence>
<evidence type="ECO:0000313" key="5">
    <source>
        <dbReference type="EMBL" id="KAF2102175.1"/>
    </source>
</evidence>
<feature type="compositionally biased region" description="Basic residues" evidence="3">
    <location>
        <begin position="237"/>
        <end position="251"/>
    </location>
</feature>
<gene>
    <name evidence="5" type="ORF">NA57DRAFT_54099</name>
</gene>
<dbReference type="GO" id="GO:0005634">
    <property type="term" value="C:nucleus"/>
    <property type="evidence" value="ECO:0007669"/>
    <property type="project" value="UniProtKB-SubCell"/>
</dbReference>
<evidence type="ECO:0000313" key="6">
    <source>
        <dbReference type="Proteomes" id="UP000799772"/>
    </source>
</evidence>
<proteinExistence type="predicted"/>
<dbReference type="EMBL" id="ML978123">
    <property type="protein sequence ID" value="KAF2102175.1"/>
    <property type="molecule type" value="Genomic_DNA"/>
</dbReference>
<name>A0A9P4M9J3_9PEZI</name>
<feature type="compositionally biased region" description="Basic residues" evidence="3">
    <location>
        <begin position="281"/>
        <end position="294"/>
    </location>
</feature>
<feature type="compositionally biased region" description="Polar residues" evidence="3">
    <location>
        <begin position="384"/>
        <end position="399"/>
    </location>
</feature>
<keyword evidence="6" id="KW-1185">Reference proteome</keyword>
<protein>
    <recommendedName>
        <fullName evidence="4">Transcription factor TFIIIC triple barrel domain-containing protein</fullName>
    </recommendedName>
</protein>
<dbReference type="Proteomes" id="UP000799772">
    <property type="component" value="Unassembled WGS sequence"/>
</dbReference>
<comment type="subcellular location">
    <subcellularLocation>
        <location evidence="1">Nucleus</location>
    </subcellularLocation>
</comment>
<evidence type="ECO:0000259" key="4">
    <source>
        <dbReference type="Pfam" id="PF10419"/>
    </source>
</evidence>
<feature type="compositionally biased region" description="Low complexity" evidence="3">
    <location>
        <begin position="331"/>
        <end position="344"/>
    </location>
</feature>
<feature type="compositionally biased region" description="Polar residues" evidence="3">
    <location>
        <begin position="68"/>
        <end position="79"/>
    </location>
</feature>
<feature type="region of interest" description="Disordered" evidence="3">
    <location>
        <begin position="232"/>
        <end position="405"/>
    </location>
</feature>
<feature type="compositionally biased region" description="Low complexity" evidence="3">
    <location>
        <begin position="307"/>
        <end position="323"/>
    </location>
</feature>
<dbReference type="OrthoDB" id="1877767at2759"/>
<reference evidence="5" key="1">
    <citation type="journal article" date="2020" name="Stud. Mycol.">
        <title>101 Dothideomycetes genomes: a test case for predicting lifestyles and emergence of pathogens.</title>
        <authorList>
            <person name="Haridas S."/>
            <person name="Albert R."/>
            <person name="Binder M."/>
            <person name="Bloem J."/>
            <person name="Labutti K."/>
            <person name="Salamov A."/>
            <person name="Andreopoulos B."/>
            <person name="Baker S."/>
            <person name="Barry K."/>
            <person name="Bills G."/>
            <person name="Bluhm B."/>
            <person name="Cannon C."/>
            <person name="Castanera R."/>
            <person name="Culley D."/>
            <person name="Daum C."/>
            <person name="Ezra D."/>
            <person name="Gonzalez J."/>
            <person name="Henrissat B."/>
            <person name="Kuo A."/>
            <person name="Liang C."/>
            <person name="Lipzen A."/>
            <person name="Lutzoni F."/>
            <person name="Magnuson J."/>
            <person name="Mondo S."/>
            <person name="Nolan M."/>
            <person name="Ohm R."/>
            <person name="Pangilinan J."/>
            <person name="Park H.-J."/>
            <person name="Ramirez L."/>
            <person name="Alfaro M."/>
            <person name="Sun H."/>
            <person name="Tritt A."/>
            <person name="Yoshinaga Y."/>
            <person name="Zwiers L.-H."/>
            <person name="Turgeon B."/>
            <person name="Goodwin S."/>
            <person name="Spatafora J."/>
            <person name="Crous P."/>
            <person name="Grigoriev I."/>
        </authorList>
    </citation>
    <scope>NUCLEOTIDE SEQUENCE</scope>
    <source>
        <strain evidence="5">CBS 133067</strain>
    </source>
</reference>
<accession>A0A9P4M9J3</accession>
<dbReference type="InterPro" id="IPR000637">
    <property type="entry name" value="HMGI/Y_DNA-bd_CS"/>
</dbReference>
<feature type="region of interest" description="Disordered" evidence="3">
    <location>
        <begin position="29"/>
        <end position="96"/>
    </location>
</feature>
<evidence type="ECO:0000256" key="2">
    <source>
        <dbReference type="ARBA" id="ARBA00023242"/>
    </source>
</evidence>
<comment type="caution">
    <text evidence="5">The sequence shown here is derived from an EMBL/GenBank/DDBJ whole genome shotgun (WGS) entry which is preliminary data.</text>
</comment>
<dbReference type="PROSITE" id="PS00354">
    <property type="entry name" value="HMGI_Y"/>
    <property type="match status" value="1"/>
</dbReference>
<organism evidence="5 6">
    <name type="scientific">Rhizodiscina lignyota</name>
    <dbReference type="NCBI Taxonomy" id="1504668"/>
    <lineage>
        <taxon>Eukaryota</taxon>
        <taxon>Fungi</taxon>
        <taxon>Dikarya</taxon>
        <taxon>Ascomycota</taxon>
        <taxon>Pezizomycotina</taxon>
        <taxon>Dothideomycetes</taxon>
        <taxon>Pleosporomycetidae</taxon>
        <taxon>Aulographales</taxon>
        <taxon>Rhizodiscinaceae</taxon>
        <taxon>Rhizodiscina</taxon>
    </lineage>
</organism>
<sequence length="405" mass="44258">MAGSDDESEWEYEYHDTETEDVYITLDFAADPQPGKPGKTLDVFRDNNLSKSRGKNAGGVTPEAQPSPGEQATAANASPGQDHVEDDESSIADEPPQRARIEIIDLHGDNPIVKYNDNAYTCHWAQPLGTDMYFAKRHPARDLHNEYQRFNTTHAPLRTLGQHDLLGLGAARLIAMPADIHVRQMQSELPVDDYHKIALPADADNSKKRQAAFLEQLAVIKERKGEWDTVYTSDTRRGRRGRGAWGRRVRQSKAPAPRITHSLDAEIPDINSPRTEPSSAPRRRGRGRPRRVRGYIRFGLYRDRESNMPSSSAAPPPVEAENPQSTTPSSAFFPPADAPNAFQPTAPVDASSAPGAASGENAAPPLSASHDPGSTTPPGEPPSNVVQNWPSSRDQQAPSHDNGGI</sequence>
<dbReference type="Pfam" id="PF10419">
    <property type="entry name" value="TFIIIC_sub6"/>
    <property type="match status" value="1"/>
</dbReference>
<feature type="domain" description="Transcription factor TFIIIC triple barrel" evidence="4">
    <location>
        <begin position="17"/>
        <end position="155"/>
    </location>
</feature>
<dbReference type="Gene3D" id="2.60.40.4370">
    <property type="match status" value="1"/>
</dbReference>
<keyword evidence="2" id="KW-0539">Nucleus</keyword>
<dbReference type="InterPro" id="IPR019481">
    <property type="entry name" value="TFIIIC_triple_barrel"/>
</dbReference>
<evidence type="ECO:0000256" key="3">
    <source>
        <dbReference type="SAM" id="MobiDB-lite"/>
    </source>
</evidence>
<dbReference type="GO" id="GO:0006355">
    <property type="term" value="P:regulation of DNA-templated transcription"/>
    <property type="evidence" value="ECO:0007669"/>
    <property type="project" value="InterPro"/>
</dbReference>